<keyword evidence="3" id="KW-1185">Reference proteome</keyword>
<protein>
    <submittedName>
        <fullName evidence="2">Uncharacterized protein</fullName>
    </submittedName>
</protein>
<feature type="region of interest" description="Disordered" evidence="1">
    <location>
        <begin position="1"/>
        <end position="24"/>
    </location>
</feature>
<evidence type="ECO:0000256" key="1">
    <source>
        <dbReference type="SAM" id="MobiDB-lite"/>
    </source>
</evidence>
<dbReference type="AlphaFoldDB" id="A0AAX6FB04"/>
<name>A0AAX6FB04_IRIPA</name>
<evidence type="ECO:0000313" key="3">
    <source>
        <dbReference type="Proteomes" id="UP001140949"/>
    </source>
</evidence>
<accession>A0AAX6FB04</accession>
<reference evidence="2" key="2">
    <citation type="submission" date="2023-04" db="EMBL/GenBank/DDBJ databases">
        <authorList>
            <person name="Bruccoleri R.E."/>
            <person name="Oakeley E.J."/>
            <person name="Faust A.-M."/>
            <person name="Dessus-Babus S."/>
            <person name="Altorfer M."/>
            <person name="Burckhardt D."/>
            <person name="Oertli M."/>
            <person name="Naumann U."/>
            <person name="Petersen F."/>
            <person name="Wong J."/>
        </authorList>
    </citation>
    <scope>NUCLEOTIDE SEQUENCE</scope>
    <source>
        <strain evidence="2">GSM-AAB239-AS_SAM_17_03QT</strain>
        <tissue evidence="2">Leaf</tissue>
    </source>
</reference>
<organism evidence="2 3">
    <name type="scientific">Iris pallida</name>
    <name type="common">Sweet iris</name>
    <dbReference type="NCBI Taxonomy" id="29817"/>
    <lineage>
        <taxon>Eukaryota</taxon>
        <taxon>Viridiplantae</taxon>
        <taxon>Streptophyta</taxon>
        <taxon>Embryophyta</taxon>
        <taxon>Tracheophyta</taxon>
        <taxon>Spermatophyta</taxon>
        <taxon>Magnoliopsida</taxon>
        <taxon>Liliopsida</taxon>
        <taxon>Asparagales</taxon>
        <taxon>Iridaceae</taxon>
        <taxon>Iridoideae</taxon>
        <taxon>Irideae</taxon>
        <taxon>Iris</taxon>
    </lineage>
</organism>
<proteinExistence type="predicted"/>
<reference evidence="2" key="1">
    <citation type="journal article" date="2023" name="GigaByte">
        <title>Genome assembly of the bearded iris, Iris pallida Lam.</title>
        <authorList>
            <person name="Bruccoleri R.E."/>
            <person name="Oakeley E.J."/>
            <person name="Faust A.M.E."/>
            <person name="Altorfer M."/>
            <person name="Dessus-Babus S."/>
            <person name="Burckhardt D."/>
            <person name="Oertli M."/>
            <person name="Naumann U."/>
            <person name="Petersen F."/>
            <person name="Wong J."/>
        </authorList>
    </citation>
    <scope>NUCLEOTIDE SEQUENCE</scope>
    <source>
        <strain evidence="2">GSM-AAB239-AS_SAM_17_03QT</strain>
    </source>
</reference>
<sequence length="40" mass="4714">MRPGWRCRRRRSSTSPEASEQGKLRIKVMLMKSSSRHGRI</sequence>
<evidence type="ECO:0000313" key="2">
    <source>
        <dbReference type="EMBL" id="KAJ6813516.1"/>
    </source>
</evidence>
<dbReference type="EMBL" id="JANAVB010030221">
    <property type="protein sequence ID" value="KAJ6813516.1"/>
    <property type="molecule type" value="Genomic_DNA"/>
</dbReference>
<feature type="compositionally biased region" description="Basic residues" evidence="1">
    <location>
        <begin position="1"/>
        <end position="12"/>
    </location>
</feature>
<comment type="caution">
    <text evidence="2">The sequence shown here is derived from an EMBL/GenBank/DDBJ whole genome shotgun (WGS) entry which is preliminary data.</text>
</comment>
<gene>
    <name evidence="2" type="ORF">M6B38_144245</name>
</gene>
<dbReference type="Proteomes" id="UP001140949">
    <property type="component" value="Unassembled WGS sequence"/>
</dbReference>